<name>A0A074JA71_9RHOB</name>
<dbReference type="STRING" id="1353537.TP2_17795"/>
<keyword evidence="2" id="KW-1185">Reference proteome</keyword>
<comment type="caution">
    <text evidence="1">The sequence shown here is derived from an EMBL/GenBank/DDBJ whole genome shotgun (WGS) entry which is preliminary data.</text>
</comment>
<dbReference type="Proteomes" id="UP000027432">
    <property type="component" value="Unassembled WGS sequence"/>
</dbReference>
<dbReference type="EMBL" id="AUND01000015">
    <property type="protein sequence ID" value="KEO53444.1"/>
    <property type="molecule type" value="Genomic_DNA"/>
</dbReference>
<evidence type="ECO:0000313" key="2">
    <source>
        <dbReference type="Proteomes" id="UP000027432"/>
    </source>
</evidence>
<dbReference type="AlphaFoldDB" id="A0A074JA71"/>
<organism evidence="1 2">
    <name type="scientific">Thioclava pacifica DSM 10166</name>
    <dbReference type="NCBI Taxonomy" id="1353537"/>
    <lineage>
        <taxon>Bacteria</taxon>
        <taxon>Pseudomonadati</taxon>
        <taxon>Pseudomonadota</taxon>
        <taxon>Alphaproteobacteria</taxon>
        <taxon>Rhodobacterales</taxon>
        <taxon>Paracoccaceae</taxon>
        <taxon>Thioclava</taxon>
    </lineage>
</organism>
<gene>
    <name evidence="1" type="ORF">TP2_17795</name>
</gene>
<evidence type="ECO:0000313" key="1">
    <source>
        <dbReference type="EMBL" id="KEO53444.1"/>
    </source>
</evidence>
<reference evidence="1 2" key="1">
    <citation type="submission" date="2013-07" db="EMBL/GenBank/DDBJ databases">
        <title>Thioclava pacifica DSM 10166 Genome Sequencing.</title>
        <authorList>
            <person name="Lai Q."/>
            <person name="Shao Z."/>
        </authorList>
    </citation>
    <scope>NUCLEOTIDE SEQUENCE [LARGE SCALE GENOMIC DNA]</scope>
    <source>
        <strain evidence="1 2">DSM 10166</strain>
    </source>
</reference>
<dbReference type="eggNOG" id="ENOG5033FSV">
    <property type="taxonomic scope" value="Bacteria"/>
</dbReference>
<proteinExistence type="predicted"/>
<protein>
    <recommendedName>
        <fullName evidence="3">ArsR family transcriptional regulator</fullName>
    </recommendedName>
</protein>
<accession>A0A074JA71</accession>
<sequence length="106" mass="11749">MTSNNVAPIEAIKETHRALAVLRALERAPCYRMHELVLLDWLRVIALAATRDELTSTACSLETFGLVRLGQYDDNRVLELTERGQDVALGRATAEGVLRPGPDCPY</sequence>
<evidence type="ECO:0008006" key="3">
    <source>
        <dbReference type="Google" id="ProtNLM"/>
    </source>
</evidence>